<reference evidence="2" key="1">
    <citation type="submission" date="2023-06" db="EMBL/GenBank/DDBJ databases">
        <authorList>
            <consortium name="Lawrence Berkeley National Laboratory"/>
            <person name="Ahrendt S."/>
            <person name="Sahu N."/>
            <person name="Indic B."/>
            <person name="Wong-Bajracharya J."/>
            <person name="Merenyi Z."/>
            <person name="Ke H.-M."/>
            <person name="Monk M."/>
            <person name="Kocsube S."/>
            <person name="Drula E."/>
            <person name="Lipzen A."/>
            <person name="Balint B."/>
            <person name="Henrissat B."/>
            <person name="Andreopoulos B."/>
            <person name="Martin F.M."/>
            <person name="Harder C.B."/>
            <person name="Rigling D."/>
            <person name="Ford K.L."/>
            <person name="Foster G.D."/>
            <person name="Pangilinan J."/>
            <person name="Papanicolaou A."/>
            <person name="Barry K."/>
            <person name="LaButti K."/>
            <person name="Viragh M."/>
            <person name="Koriabine M."/>
            <person name="Yan M."/>
            <person name="Riley R."/>
            <person name="Champramary S."/>
            <person name="Plett K.L."/>
            <person name="Tsai I.J."/>
            <person name="Slot J."/>
            <person name="Sipos G."/>
            <person name="Plett J."/>
            <person name="Nagy L.G."/>
            <person name="Grigoriev I.V."/>
        </authorList>
    </citation>
    <scope>NUCLEOTIDE SEQUENCE</scope>
    <source>
        <strain evidence="2">HWK02</strain>
    </source>
</reference>
<gene>
    <name evidence="2" type="ORF">EDD18DRAFT_1148853</name>
</gene>
<accession>A0AA39QCY4</accession>
<dbReference type="EMBL" id="JAUEPU010000008">
    <property type="protein sequence ID" value="KAK0500191.1"/>
    <property type="molecule type" value="Genomic_DNA"/>
</dbReference>
<organism evidence="2 3">
    <name type="scientific">Armillaria luteobubalina</name>
    <dbReference type="NCBI Taxonomy" id="153913"/>
    <lineage>
        <taxon>Eukaryota</taxon>
        <taxon>Fungi</taxon>
        <taxon>Dikarya</taxon>
        <taxon>Basidiomycota</taxon>
        <taxon>Agaricomycotina</taxon>
        <taxon>Agaricomycetes</taxon>
        <taxon>Agaricomycetidae</taxon>
        <taxon>Agaricales</taxon>
        <taxon>Marasmiineae</taxon>
        <taxon>Physalacriaceae</taxon>
        <taxon>Armillaria</taxon>
    </lineage>
</organism>
<proteinExistence type="predicted"/>
<sequence>MIQLISSALLHLYAYIRHFLSYLSTTTLARPSDPAHSNVTPFLYDSPSLDDLERGLQDPPHTTRLPISPFSPGRTLTFSADLQQESVMDISRADSDSELGTLASRPSSAYASQSSSFRSSYNPLRRKSYSLSHFPPPDSEPSLHQRKRSSTVWFKKPTASRDYRYSNYDDDRNVVARVRRAIEECAEEEDVRAIFDRRSAWGTIKSVITEEDFADDSFSTYSSPLESAKNTDMSELAYTNQDSAMVSSVSTFVAGFPTYKSLDKVLAALALQSTGAEVSWSDLVLFSEDNRPEDKLVLESTGSDASCSDLLSLEVF</sequence>
<feature type="region of interest" description="Disordered" evidence="1">
    <location>
        <begin position="128"/>
        <end position="150"/>
    </location>
</feature>
<name>A0AA39QCY4_9AGAR</name>
<dbReference type="Proteomes" id="UP001175228">
    <property type="component" value="Unassembled WGS sequence"/>
</dbReference>
<feature type="region of interest" description="Disordered" evidence="1">
    <location>
        <begin position="50"/>
        <end position="72"/>
    </location>
</feature>
<protein>
    <submittedName>
        <fullName evidence="2">Uncharacterized protein</fullName>
    </submittedName>
</protein>
<comment type="caution">
    <text evidence="2">The sequence shown here is derived from an EMBL/GenBank/DDBJ whole genome shotgun (WGS) entry which is preliminary data.</text>
</comment>
<evidence type="ECO:0000313" key="3">
    <source>
        <dbReference type="Proteomes" id="UP001175228"/>
    </source>
</evidence>
<evidence type="ECO:0000256" key="1">
    <source>
        <dbReference type="SAM" id="MobiDB-lite"/>
    </source>
</evidence>
<evidence type="ECO:0000313" key="2">
    <source>
        <dbReference type="EMBL" id="KAK0500191.1"/>
    </source>
</evidence>
<dbReference type="AlphaFoldDB" id="A0AA39QCY4"/>
<keyword evidence="3" id="KW-1185">Reference proteome</keyword>